<dbReference type="RefSeq" id="WP_148088133.1">
    <property type="nucleotide sequence ID" value="NZ_RJKL01000001.1"/>
</dbReference>
<evidence type="ECO:0000313" key="5">
    <source>
        <dbReference type="Proteomes" id="UP000271683"/>
    </source>
</evidence>
<proteinExistence type="predicted"/>
<feature type="compositionally biased region" description="Basic and acidic residues" evidence="2">
    <location>
        <begin position="3498"/>
        <end position="3508"/>
    </location>
</feature>
<sequence>MPDMVIPDDPEWAWAYTAILYTSGEEWPKANEPELRALSDELDTFANDLFRAATGVNALAGNVFDSLNGETAEAFYAANKNVMSSIPQSAFLARDLAVRTRNFALDTEHTKYTVTIAMFTTVLDIYLALASGFPALVPFHIATGGAIVRALIRGLKLRQAASAGQRVPIPPVPKPKHGGPPPPGSRSPDGPPSGSRSTGVPPPVKDSSFPHVIKEIGEEAIEEAGDETFESLAAYAVQAAEGNPHEVDAKDLAIGAAFGAAGGANVAAFKQLADRLAPKFSKSATGEGTIEAAGELPTEALAMGVFGGDFGNLGATAVSAFGSGALTKVAEDLSAALGGGANPNDGAGGGDGEIDFGGDDAAGDDAGEGGGAGSDAGEGGAGGGDTGSDSGSQSAPPPTEHGGLPGFGSGAPPAGADTSPRGSDSDGAIRPDQSGISRPGSGQVPSDEAPPTDATPGRREQDSGSAPGRGGQDSGSAPGRGGTDTGAVPGEAGTPRSGGTSPVAGQPVTGQSATGSATGNSTSPALGNGADSARGESTSSEVGRSTGPAAEAARESDGANSATAGNPATSASPAGQLGGQPAGQPGGQPSLGSGGQSIAQPGGQTSSPAGGQSGSQQGGGQTSGSQQPVNPNTGTQQSTPPSEKTMPASVEGPSGLDGHSGPEQRANHAEVDPAPGESGQAAVETPVRDAGTSMSDDAATGTPDRDAAPPPPVQTVRATTYDAVELPGADRGVPPVVADSYRAAGLEVPTEARPQVGRIDGLIAYDHGVRADGQHAFTVRVHLKPEDDVARAEQQAVEQRVRAAVDRVFNGGGRVAVAVEFVGDSTAAHTTIGLSSGPGVITQTQWPTTGSGLELAHEIGHYLGLADEYRDDREFGRVLYGSGDEDSLMGTTDPTRNPDITDRQVDKMIETVGTAAVSTEDDHGDALGFRAAPQAGDSFVNERFADFAANRIHIDAASYPLVRDQLIDAARNPGVTIEDMRASMGFVVNMIMPASNVHELGAVIDAITAGMRHPGQVAFVVGINTRTGNAGRELNNAVATAAEIVEQSPYPIAIVGHAVGTAKSFPFGAARNAVLNSVETTQAIEAFAARGLYPYVSIQDADTEPRKTVSGEHIFDRVQDETAYAEDVDDAFHAGSDYAMSDGSYGGESSRRWLSRPLMMTGGYRPGDRHKLVTDTRRRLREGRSELKRQIPELENQVDEAELRADRAAEELEELERLDRSGIRVRGRDLKAAQEALKQATSTLRSAKGARTSVINDLAKTKSAIRQLDTHDGRVSFYGDFEQAIADDMATRNRQRNLNSLLPYAPEPNLFVDGVLVRGDRKVRFSEGGGGEYAKLSEHLGRAYARELKAAYGDPDEAAGAAQNNRHPTREEAFRLDYEGWAVPTDLSRLAADFIRGKPLPQTHTTTQKLGDRFFGYDEDNRTESGPSNAKYAKTGTHLGPFSQAQGSTPNPLVKPYRRTAAMVKQHGGDKKLKPRKSFESYLTSTQRRDLGDHPMNTLAPQLTAGIPPEHKVYAARQLALSNTANTIRQDFANAAATLAAARADWQYRYALQPGQQQSVRPNSIYDALAQVQGFSADTIRDRVLGTPLSDTLVSELADRRLIADYEYGHFVDAAVSAPRVLHPNAGAELDGLSDDDWRLEMVRRLAAHDVLTEAIAAELNMSIVVNGPYSKMQHFVPGAPGTLYLDRWIDDRDRVTYRPAEYSPMRSAPDGAPVAEVERDPRRPERVDAPVPRERIDALRDSVVPRRADSSAFDVKPGEAASGVPDRVRESYEAMGLPAPEAARPQVTGVEGRIAYDYRKLSGGVHDFTVKVHLRPRGDTTREQQADVEQRARSAAEQAFNQGFQFADGQLNVNLEFVGDPAEAHAVIDLHGETTMTQMQWSAAADDLAFAHEIAHFLGLGDEYVDERVFHRDAHAPQVHSASSMMASTDPSSSPGMMQRHLEEIARTAEASLSPDRGDLPPPAHDPVTAADLDMPARPAPPTAAPGVSADHAVTTLADWGFDLAASSEVAAQFAHHHRDAALSDHSAEVLASPVLRDAVQRVDRGLSQFSPDVAARVRAFVRDGVVSTALARTQAHHEVTPWTPQQLDAVMVHLAHEVEQGHDPLMDPASPLRGTGYDPAESLPQRTARLWTLNLTPDGRASLTRDPLFDRMMRSPAALDAALTGAVGPDEQRFLNTCDPAVTNTLLRSVAPTIAGQVLLGRDLATQIEAAAEAVGRRYPDLLTQRDQRFPGRTLGGLVDERLAQARESFDGLERRAHTLLGDGETDPSAWAKLSDEWGRSMQKLGGVVDLVAVAGPAGGPGPDGKLSVPVLSKKLFDNHWLLSAALSLPLAADRPARRKQGVDGDTYRRSAARLLDQEAAPSGFRPGRLSAPLGGDFWGRLHRAGPQPVGIAGRFGGHAVAVGAVRVGGELAFVLSDPKDTEAKVLSPRELDQWVSGNRSDMPPVPDLPVPATSAPGQPSQIPAFVPPGDIVTDYHLTHGDTPPFSRRLMDADVHDRGAGSPFPRYVVQRPLVVDKHPPLHVSEDRTVAMNATADGQRNEFYTTAARVEQLNEILRRSGKVTLKTVPENTVRVGDGPELVMVQPANPPQTDVCRDFAAGVLGGKPSHVVLRPDGRAVPGTAQVAPINSGDGMEITGTHHLAEHLTTAARTGRPEEVSTSSARDAIGQDARPEGRRGGAPRPGREYGLTVHSNPAMNDAARAIGVNQYARSQVGEAYLTQSISDRGSDEDTGFAVDHSQEGRPVRLAGAYGYHFAAVVAESSDGTVHVTLENERRGIDVAAVDEALRLNAEHYVNDGVPTGVDGSDELADSLPGLARYLDDPAAFAEHARPVREALLGRSPEYGKESDLWQFRIWGEDVPSSHFAANQESPYFVNPLTTVVVGGHTGGTRPFAVDFEEGSREITGEPLGLGTFTTAVAREAEWRSRNGLPQLSVVVEGGGNGPAVPLAGGPAETDAGLARAQAVARVVRDRLDAAPGDAARQVPVRSTSRGRRPAAYDPLQEPNRPSAEKLQRRTTASVRRPAAPDQAELGTRPAPASDAAVPGSASSSPAGTGSPAGGEAPPRTDAPADTREIAAARGATPPRTVTATVYDAVELPVKDHGLPPMVAESHRLAGTDPLPATKIQPATTVSDAAAARPRPRLGHVRGIIGYEHRTLTVPGPGGPRKVQDFTVELNLKPQDPEAERDLRALKERIRAAVEATFNAGYRIGPDGDQFHVHVDFDDEAGHPVDVYGDQRDMSQTEWSTAAGDLKYAHEIGHFLGLYDEYGDTALRDHDGNLVKRVFHRDSGSANVHDDASIMATTDPAAAPQLHRRHLDTIADLAGQSGIPDRLSVPPDSPGSDEFLGDRPALGIEVESKQPLIWTDRANTEPLTYGMAHGDAEGVDIRVGDQTVTVDGEQFAQLVYQARVIQESWAGMRSPMLVTACAFGASDEPGSLGADFFATMRHLGHEADGHAFTHEAIFRRQEWESAVGVLGNGRLRTCSARTDEPGSEWDPDDRHTEFRDRNGTVIGVPYPGRVDE</sequence>
<gene>
    <name evidence="4" type="ORF">EDD30_2684</name>
</gene>
<feature type="region of interest" description="Disordered" evidence="2">
    <location>
        <begin position="1918"/>
        <end position="1938"/>
    </location>
</feature>
<comment type="caution">
    <text evidence="4">The sequence shown here is derived from an EMBL/GenBank/DDBJ whole genome shotgun (WGS) entry which is preliminary data.</text>
</comment>
<feature type="region of interest" description="Disordered" evidence="2">
    <location>
        <begin position="3487"/>
        <end position="3522"/>
    </location>
</feature>
<dbReference type="OrthoDB" id="3398336at2"/>
<feature type="compositionally biased region" description="Low complexity" evidence="2">
    <location>
        <begin position="509"/>
        <end position="525"/>
    </location>
</feature>
<evidence type="ECO:0000256" key="1">
    <source>
        <dbReference type="SAM" id="Coils"/>
    </source>
</evidence>
<reference evidence="4 5" key="1">
    <citation type="submission" date="2018-11" db="EMBL/GenBank/DDBJ databases">
        <title>Sequencing the genomes of 1000 actinobacteria strains.</title>
        <authorList>
            <person name="Klenk H.-P."/>
        </authorList>
    </citation>
    <scope>NUCLEOTIDE SEQUENCE [LARGE SCALE GENOMIC DNA]</scope>
    <source>
        <strain evidence="4 5">DSM 43634</strain>
    </source>
</reference>
<evidence type="ECO:0000256" key="2">
    <source>
        <dbReference type="SAM" id="MobiDB-lite"/>
    </source>
</evidence>
<protein>
    <recommendedName>
        <fullName evidence="3">Outer membrane channel protein CpnT-like N-terminal domain-containing protein</fullName>
    </recommendedName>
</protein>
<feature type="compositionally biased region" description="Pro residues" evidence="2">
    <location>
        <begin position="168"/>
        <end position="191"/>
    </location>
</feature>
<feature type="compositionally biased region" description="Basic and acidic residues" evidence="2">
    <location>
        <begin position="1717"/>
        <end position="1728"/>
    </location>
</feature>
<feature type="compositionally biased region" description="Gly residues" evidence="2">
    <location>
        <begin position="341"/>
        <end position="351"/>
    </location>
</feature>
<feature type="compositionally biased region" description="Low complexity" evidence="2">
    <location>
        <begin position="587"/>
        <end position="610"/>
    </location>
</feature>
<feature type="region of interest" description="Disordered" evidence="2">
    <location>
        <begin position="163"/>
        <end position="209"/>
    </location>
</feature>
<dbReference type="InterPro" id="IPR057746">
    <property type="entry name" value="CpnT-like_N"/>
</dbReference>
<dbReference type="Proteomes" id="UP000271683">
    <property type="component" value="Unassembled WGS sequence"/>
</dbReference>
<accession>A0A3N1GHU2</accession>
<feature type="compositionally biased region" description="Low complexity" evidence="2">
    <location>
        <begin position="1922"/>
        <end position="1936"/>
    </location>
</feature>
<feature type="compositionally biased region" description="Polar residues" evidence="2">
    <location>
        <begin position="558"/>
        <end position="570"/>
    </location>
</feature>
<feature type="region of interest" description="Disordered" evidence="2">
    <location>
        <begin position="2651"/>
        <end position="2686"/>
    </location>
</feature>
<dbReference type="EMBL" id="RJKL01000001">
    <property type="protein sequence ID" value="ROP29863.1"/>
    <property type="molecule type" value="Genomic_DNA"/>
</dbReference>
<name>A0A3N1GHU2_9ACTN</name>
<feature type="compositionally biased region" description="Gly residues" evidence="2">
    <location>
        <begin position="368"/>
        <end position="386"/>
    </location>
</feature>
<evidence type="ECO:0000259" key="3">
    <source>
        <dbReference type="Pfam" id="PF25547"/>
    </source>
</evidence>
<feature type="coiled-coil region" evidence="1">
    <location>
        <begin position="1177"/>
        <end position="1250"/>
    </location>
</feature>
<feature type="compositionally biased region" description="Polar residues" evidence="2">
    <location>
        <begin position="629"/>
        <end position="642"/>
    </location>
</feature>
<keyword evidence="1" id="KW-0175">Coiled coil</keyword>
<feature type="compositionally biased region" description="Gly residues" evidence="2">
    <location>
        <begin position="576"/>
        <end position="586"/>
    </location>
</feature>
<feature type="compositionally biased region" description="Acidic residues" evidence="2">
    <location>
        <begin position="352"/>
        <end position="367"/>
    </location>
</feature>
<feature type="domain" description="Outer membrane channel protein CpnT-like N-terminal" evidence="3">
    <location>
        <begin position="6"/>
        <end position="135"/>
    </location>
</feature>
<feature type="compositionally biased region" description="Low complexity" evidence="2">
    <location>
        <begin position="3036"/>
        <end position="3064"/>
    </location>
</feature>
<feature type="compositionally biased region" description="Gly residues" evidence="2">
    <location>
        <begin position="467"/>
        <end position="484"/>
    </location>
</feature>
<feature type="region of interest" description="Disordered" evidence="2">
    <location>
        <begin position="2977"/>
        <end position="3070"/>
    </location>
</feature>
<dbReference type="SUPFAM" id="SSF55486">
    <property type="entry name" value="Metalloproteases ('zincins'), catalytic domain"/>
    <property type="match status" value="2"/>
</dbReference>
<feature type="compositionally biased region" description="Gly residues" evidence="2">
    <location>
        <begin position="611"/>
        <end position="622"/>
    </location>
</feature>
<feature type="compositionally biased region" description="Basic and acidic residues" evidence="2">
    <location>
        <begin position="660"/>
        <end position="671"/>
    </location>
</feature>
<organism evidence="4 5">
    <name type="scientific">Couchioplanes caeruleus</name>
    <dbReference type="NCBI Taxonomy" id="56438"/>
    <lineage>
        <taxon>Bacteria</taxon>
        <taxon>Bacillati</taxon>
        <taxon>Actinomycetota</taxon>
        <taxon>Actinomycetes</taxon>
        <taxon>Micromonosporales</taxon>
        <taxon>Micromonosporaceae</taxon>
        <taxon>Couchioplanes</taxon>
    </lineage>
</organism>
<feature type="region of interest" description="Disordered" evidence="2">
    <location>
        <begin position="1703"/>
        <end position="1728"/>
    </location>
</feature>
<dbReference type="Pfam" id="PF25547">
    <property type="entry name" value="WXG100_2"/>
    <property type="match status" value="1"/>
</dbReference>
<evidence type="ECO:0000313" key="4">
    <source>
        <dbReference type="EMBL" id="ROP29863.1"/>
    </source>
</evidence>
<feature type="region of interest" description="Disordered" evidence="2">
    <location>
        <begin position="341"/>
        <end position="714"/>
    </location>
</feature>